<reference evidence="1 2" key="1">
    <citation type="journal article" date="2023" name="Plants (Basel)">
        <title>Bridging the Gap: Combining Genomics and Transcriptomics Approaches to Understand Stylosanthes scabra, an Orphan Legume from the Brazilian Caatinga.</title>
        <authorList>
            <person name="Ferreira-Neto J.R.C."/>
            <person name="da Silva M.D."/>
            <person name="Binneck E."/>
            <person name="de Melo N.F."/>
            <person name="da Silva R.H."/>
            <person name="de Melo A.L.T.M."/>
            <person name="Pandolfi V."/>
            <person name="Bustamante F.O."/>
            <person name="Brasileiro-Vidal A.C."/>
            <person name="Benko-Iseppon A.M."/>
        </authorList>
    </citation>
    <scope>NUCLEOTIDE SEQUENCE [LARGE SCALE GENOMIC DNA]</scope>
    <source>
        <tissue evidence="1">Leaves</tissue>
    </source>
</reference>
<organism evidence="1 2">
    <name type="scientific">Stylosanthes scabra</name>
    <dbReference type="NCBI Taxonomy" id="79078"/>
    <lineage>
        <taxon>Eukaryota</taxon>
        <taxon>Viridiplantae</taxon>
        <taxon>Streptophyta</taxon>
        <taxon>Embryophyta</taxon>
        <taxon>Tracheophyta</taxon>
        <taxon>Spermatophyta</taxon>
        <taxon>Magnoliopsida</taxon>
        <taxon>eudicotyledons</taxon>
        <taxon>Gunneridae</taxon>
        <taxon>Pentapetalae</taxon>
        <taxon>rosids</taxon>
        <taxon>fabids</taxon>
        <taxon>Fabales</taxon>
        <taxon>Fabaceae</taxon>
        <taxon>Papilionoideae</taxon>
        <taxon>50 kb inversion clade</taxon>
        <taxon>dalbergioids sensu lato</taxon>
        <taxon>Dalbergieae</taxon>
        <taxon>Pterocarpus clade</taxon>
        <taxon>Stylosanthes</taxon>
    </lineage>
</organism>
<name>A0ABU6VUL6_9FABA</name>
<proteinExistence type="predicted"/>
<dbReference type="Proteomes" id="UP001341840">
    <property type="component" value="Unassembled WGS sequence"/>
</dbReference>
<keyword evidence="2" id="KW-1185">Reference proteome</keyword>
<accession>A0ABU6VUL6</accession>
<sequence length="118" mass="12921">MDNYDTNLANVAENLYRSKVIREGGHFSRKHMRGTKLLIIVRLELKRAVSHSGCFIHLVPLPKPISQSPRYESRARIARGFTIANAVASLSSALGGPGIGSDGHDRIFCGPHAQMKIA</sequence>
<comment type="caution">
    <text evidence="1">The sequence shown here is derived from an EMBL/GenBank/DDBJ whole genome shotgun (WGS) entry which is preliminary data.</text>
</comment>
<evidence type="ECO:0000313" key="2">
    <source>
        <dbReference type="Proteomes" id="UP001341840"/>
    </source>
</evidence>
<protein>
    <submittedName>
        <fullName evidence="1">Uncharacterized protein</fullName>
    </submittedName>
</protein>
<gene>
    <name evidence="1" type="ORF">PIB30_094166</name>
</gene>
<evidence type="ECO:0000313" key="1">
    <source>
        <dbReference type="EMBL" id="MED6177062.1"/>
    </source>
</evidence>
<dbReference type="EMBL" id="JASCZI010153094">
    <property type="protein sequence ID" value="MED6177062.1"/>
    <property type="molecule type" value="Genomic_DNA"/>
</dbReference>